<evidence type="ECO:0000313" key="2">
    <source>
        <dbReference type="EMBL" id="KAF0746349.1"/>
    </source>
</evidence>
<dbReference type="Proteomes" id="UP000478052">
    <property type="component" value="Unassembled WGS sequence"/>
</dbReference>
<gene>
    <name evidence="2" type="ORF">FWK35_00019827</name>
</gene>
<dbReference type="Pfam" id="PF10545">
    <property type="entry name" value="MADF_DNA_bdg"/>
    <property type="match status" value="1"/>
</dbReference>
<keyword evidence="3" id="KW-1185">Reference proteome</keyword>
<accession>A0A6G0XZQ1</accession>
<evidence type="ECO:0000259" key="1">
    <source>
        <dbReference type="Pfam" id="PF10545"/>
    </source>
</evidence>
<dbReference type="AlphaFoldDB" id="A0A6G0XZQ1"/>
<feature type="domain" description="MADF" evidence="1">
    <location>
        <begin position="38"/>
        <end position="80"/>
    </location>
</feature>
<comment type="caution">
    <text evidence="2">The sequence shown here is derived from an EMBL/GenBank/DDBJ whole genome shotgun (WGS) entry which is preliminary data.</text>
</comment>
<reference evidence="2 3" key="1">
    <citation type="submission" date="2019-08" db="EMBL/GenBank/DDBJ databases">
        <title>Whole genome of Aphis craccivora.</title>
        <authorList>
            <person name="Voronova N.V."/>
            <person name="Shulinski R.S."/>
            <person name="Bandarenka Y.V."/>
            <person name="Zhorov D.G."/>
            <person name="Warner D."/>
        </authorList>
    </citation>
    <scope>NUCLEOTIDE SEQUENCE [LARGE SCALE GENOMIC DNA]</scope>
    <source>
        <strain evidence="2">180601</strain>
        <tissue evidence="2">Whole Body</tissue>
    </source>
</reference>
<organism evidence="2 3">
    <name type="scientific">Aphis craccivora</name>
    <name type="common">Cowpea aphid</name>
    <dbReference type="NCBI Taxonomy" id="307492"/>
    <lineage>
        <taxon>Eukaryota</taxon>
        <taxon>Metazoa</taxon>
        <taxon>Ecdysozoa</taxon>
        <taxon>Arthropoda</taxon>
        <taxon>Hexapoda</taxon>
        <taxon>Insecta</taxon>
        <taxon>Pterygota</taxon>
        <taxon>Neoptera</taxon>
        <taxon>Paraneoptera</taxon>
        <taxon>Hemiptera</taxon>
        <taxon>Sternorrhyncha</taxon>
        <taxon>Aphidomorpha</taxon>
        <taxon>Aphidoidea</taxon>
        <taxon>Aphididae</taxon>
        <taxon>Aphidini</taxon>
        <taxon>Aphis</taxon>
        <taxon>Aphis</taxon>
    </lineage>
</organism>
<name>A0A6G0XZQ1_APHCR</name>
<protein>
    <recommendedName>
        <fullName evidence="1">MADF domain-containing protein</fullName>
    </recommendedName>
</protein>
<evidence type="ECO:0000313" key="3">
    <source>
        <dbReference type="Proteomes" id="UP000478052"/>
    </source>
</evidence>
<dbReference type="InterPro" id="IPR006578">
    <property type="entry name" value="MADF-dom"/>
</dbReference>
<dbReference type="EMBL" id="VUJU01007247">
    <property type="protein sequence ID" value="KAF0746349.1"/>
    <property type="molecule type" value="Genomic_DNA"/>
</dbReference>
<sequence>MSRFCRGVPLNIFDRSEIKPTIFNEACHISACVDTELFIMEIEKEECLWKTNSKEYMVDRYAKAKAWVNIASRVFNEWDGFNKEEQELKCKLIKFCL</sequence>
<proteinExistence type="predicted"/>
<dbReference type="OrthoDB" id="6628099at2759"/>